<organism evidence="1">
    <name type="scientific">marine sediment metagenome</name>
    <dbReference type="NCBI Taxonomy" id="412755"/>
    <lineage>
        <taxon>unclassified sequences</taxon>
        <taxon>metagenomes</taxon>
        <taxon>ecological metagenomes</taxon>
    </lineage>
</organism>
<reference evidence="1" key="1">
    <citation type="journal article" date="2015" name="Nature">
        <title>Complex archaea that bridge the gap between prokaryotes and eukaryotes.</title>
        <authorList>
            <person name="Spang A."/>
            <person name="Saw J.H."/>
            <person name="Jorgensen S.L."/>
            <person name="Zaremba-Niedzwiedzka K."/>
            <person name="Martijn J."/>
            <person name="Lind A.E."/>
            <person name="van Eijk R."/>
            <person name="Schleper C."/>
            <person name="Guy L."/>
            <person name="Ettema T.J."/>
        </authorList>
    </citation>
    <scope>NUCLEOTIDE SEQUENCE</scope>
</reference>
<accession>A0A0F9PIJ4</accession>
<gene>
    <name evidence="1" type="ORF">LCGC14_0821780</name>
</gene>
<dbReference type="EMBL" id="LAZR01002311">
    <property type="protein sequence ID" value="KKN31660.1"/>
    <property type="molecule type" value="Genomic_DNA"/>
</dbReference>
<name>A0A0F9PIJ4_9ZZZZ</name>
<sequence length="194" mass="20719">MGKMEYPSLTADGVLVTEDDKTANTIVVIHDLSISNNDGSIREFRIRQGSILGDIIFRVGMNATSEAHFPFSGILEGKKPSTEPVTVTETVTYANAAPDTATRASGSWIDDGFKVGDKFTLVGSNGATNDGTYTISALSATILTIESSENFTTFTAQTEDAVWQVVNKGDLFLEIDATTATVSAVIERNKTPRG</sequence>
<evidence type="ECO:0000313" key="1">
    <source>
        <dbReference type="EMBL" id="KKN31660.1"/>
    </source>
</evidence>
<comment type="caution">
    <text evidence="1">The sequence shown here is derived from an EMBL/GenBank/DDBJ whole genome shotgun (WGS) entry which is preliminary data.</text>
</comment>
<dbReference type="AlphaFoldDB" id="A0A0F9PIJ4"/>
<proteinExistence type="predicted"/>
<protein>
    <submittedName>
        <fullName evidence="1">Uncharacterized protein</fullName>
    </submittedName>
</protein>